<sequence>MFPSFTEIPDVFYQLEQYTETADEIDPDNERKSVGLSSKVIAEELSDEETSEANTQQSQGSLFNPEDFSQEIDSQNGKEENNSPLKSLSAFLAAVNMSPVQKIRDSFSNAEEKELYKNLVSKEAVVDEDLEEAIKQAYENSDTWTLQRQILSVIATKKSYKIAKRHGLKYGVGCPIPSDSKYQQSAEPEKIESFVDFITPSEVIKDMAFGEKKMKLSSGKIIPPPNVIRCITPAAILRQYDQYCEENDIEK</sequence>
<organism evidence="2 3">
    <name type="scientific">Mytilus coruscus</name>
    <name type="common">Sea mussel</name>
    <dbReference type="NCBI Taxonomy" id="42192"/>
    <lineage>
        <taxon>Eukaryota</taxon>
        <taxon>Metazoa</taxon>
        <taxon>Spiralia</taxon>
        <taxon>Lophotrochozoa</taxon>
        <taxon>Mollusca</taxon>
        <taxon>Bivalvia</taxon>
        <taxon>Autobranchia</taxon>
        <taxon>Pteriomorphia</taxon>
        <taxon>Mytilida</taxon>
        <taxon>Mytiloidea</taxon>
        <taxon>Mytilidae</taxon>
        <taxon>Mytilinae</taxon>
        <taxon>Mytilus</taxon>
    </lineage>
</organism>
<dbReference type="EMBL" id="CACVKT020000731">
    <property type="protein sequence ID" value="CAC5362068.1"/>
    <property type="molecule type" value="Genomic_DNA"/>
</dbReference>
<accession>A0A6J8A6N0</accession>
<reference evidence="2 3" key="1">
    <citation type="submission" date="2020-06" db="EMBL/GenBank/DDBJ databases">
        <authorList>
            <person name="Li R."/>
            <person name="Bekaert M."/>
        </authorList>
    </citation>
    <scope>NUCLEOTIDE SEQUENCE [LARGE SCALE GENOMIC DNA]</scope>
    <source>
        <strain evidence="3">wild</strain>
    </source>
</reference>
<gene>
    <name evidence="2" type="ORF">MCOR_3959</name>
</gene>
<dbReference type="AlphaFoldDB" id="A0A6J8A6N0"/>
<keyword evidence="3" id="KW-1185">Reference proteome</keyword>
<feature type="compositionally biased region" description="Polar residues" evidence="1">
    <location>
        <begin position="52"/>
        <end position="62"/>
    </location>
</feature>
<dbReference type="Proteomes" id="UP000507470">
    <property type="component" value="Unassembled WGS sequence"/>
</dbReference>
<evidence type="ECO:0000256" key="1">
    <source>
        <dbReference type="SAM" id="MobiDB-lite"/>
    </source>
</evidence>
<proteinExistence type="predicted"/>
<name>A0A6J8A6N0_MYTCO</name>
<feature type="region of interest" description="Disordered" evidence="1">
    <location>
        <begin position="19"/>
        <end position="83"/>
    </location>
</feature>
<evidence type="ECO:0000313" key="3">
    <source>
        <dbReference type="Proteomes" id="UP000507470"/>
    </source>
</evidence>
<protein>
    <submittedName>
        <fullName evidence="2">Uncharacterized protein</fullName>
    </submittedName>
</protein>
<evidence type="ECO:0000313" key="2">
    <source>
        <dbReference type="EMBL" id="CAC5362068.1"/>
    </source>
</evidence>